<dbReference type="GO" id="GO:0070936">
    <property type="term" value="P:protein K48-linked ubiquitination"/>
    <property type="evidence" value="ECO:0007669"/>
    <property type="project" value="TreeGrafter"/>
</dbReference>
<feature type="compositionally biased region" description="Low complexity" evidence="6">
    <location>
        <begin position="196"/>
        <end position="214"/>
    </location>
</feature>
<feature type="domain" description="RING-type" evidence="7">
    <location>
        <begin position="330"/>
        <end position="365"/>
    </location>
</feature>
<dbReference type="PANTHER" id="PTHR14879:SF15">
    <property type="entry name" value="E3 UBIQUITIN-PROTEIN LIGASE RIFIFYLIN-LIKE PROTEIN"/>
    <property type="match status" value="1"/>
</dbReference>
<dbReference type="AlphaFoldDB" id="A0AAD9NBB2"/>
<keyword evidence="4" id="KW-0862">Zinc</keyword>
<protein>
    <recommendedName>
        <fullName evidence="11">E3 ubiquitin-protein ligase RNF34</fullName>
    </recommendedName>
</protein>
<comment type="subcellular location">
    <subcellularLocation>
        <location evidence="1">Cell membrane</location>
        <topology evidence="1">Peripheral membrane protein</topology>
    </subcellularLocation>
</comment>
<proteinExistence type="predicted"/>
<dbReference type="GO" id="GO:0005886">
    <property type="term" value="C:plasma membrane"/>
    <property type="evidence" value="ECO:0007669"/>
    <property type="project" value="UniProtKB-SubCell"/>
</dbReference>
<name>A0AAD9NBB2_9ANNE</name>
<evidence type="ECO:0000313" key="10">
    <source>
        <dbReference type="Proteomes" id="UP001208570"/>
    </source>
</evidence>
<evidence type="ECO:0000256" key="6">
    <source>
        <dbReference type="SAM" id="MobiDB-lite"/>
    </source>
</evidence>
<dbReference type="SUPFAM" id="SSF57850">
    <property type="entry name" value="RING/U-box"/>
    <property type="match status" value="1"/>
</dbReference>
<dbReference type="GO" id="GO:0043161">
    <property type="term" value="P:proteasome-mediated ubiquitin-dependent protein catabolic process"/>
    <property type="evidence" value="ECO:0007669"/>
    <property type="project" value="TreeGrafter"/>
</dbReference>
<keyword evidence="2" id="KW-0479">Metal-binding</keyword>
<dbReference type="Pfam" id="PF01363">
    <property type="entry name" value="FYVE"/>
    <property type="match status" value="1"/>
</dbReference>
<accession>A0AAD9NBB2</accession>
<dbReference type="InterPro" id="IPR036361">
    <property type="entry name" value="SAP_dom_sf"/>
</dbReference>
<evidence type="ECO:0000259" key="8">
    <source>
        <dbReference type="PROSITE" id="PS50178"/>
    </source>
</evidence>
<dbReference type="Proteomes" id="UP001208570">
    <property type="component" value="Unassembled WGS sequence"/>
</dbReference>
<dbReference type="GO" id="GO:0005737">
    <property type="term" value="C:cytoplasm"/>
    <property type="evidence" value="ECO:0007669"/>
    <property type="project" value="TreeGrafter"/>
</dbReference>
<dbReference type="InterPro" id="IPR057299">
    <property type="entry name" value="RNF34_RFFL_SAP"/>
</dbReference>
<dbReference type="Pfam" id="PF22968">
    <property type="entry name" value="RNF34L-like_3rd"/>
    <property type="match status" value="1"/>
</dbReference>
<keyword evidence="10" id="KW-1185">Reference proteome</keyword>
<evidence type="ECO:0008006" key="11">
    <source>
        <dbReference type="Google" id="ProtNLM"/>
    </source>
</evidence>
<dbReference type="InterPro" id="IPR001841">
    <property type="entry name" value="Znf_RING"/>
</dbReference>
<dbReference type="EMBL" id="JAODUP010000071">
    <property type="protein sequence ID" value="KAK2163972.1"/>
    <property type="molecule type" value="Genomic_DNA"/>
</dbReference>
<dbReference type="Pfam" id="PF23632">
    <property type="entry name" value="SAP_RNF34_RFFL"/>
    <property type="match status" value="1"/>
</dbReference>
<dbReference type="InterPro" id="IPR013083">
    <property type="entry name" value="Znf_RING/FYVE/PHD"/>
</dbReference>
<feature type="compositionally biased region" description="Polar residues" evidence="6">
    <location>
        <begin position="169"/>
        <end position="192"/>
    </location>
</feature>
<dbReference type="PROSITE" id="PS50178">
    <property type="entry name" value="ZF_FYVE"/>
    <property type="match status" value="1"/>
</dbReference>
<evidence type="ECO:0000259" key="7">
    <source>
        <dbReference type="PROSITE" id="PS50089"/>
    </source>
</evidence>
<gene>
    <name evidence="9" type="ORF">LSH36_71g02084</name>
</gene>
<dbReference type="PROSITE" id="PS50089">
    <property type="entry name" value="ZF_RING_2"/>
    <property type="match status" value="1"/>
</dbReference>
<dbReference type="SUPFAM" id="SSF57903">
    <property type="entry name" value="FYVE/PHD zinc finger"/>
    <property type="match status" value="1"/>
</dbReference>
<dbReference type="InterPro" id="IPR055111">
    <property type="entry name" value="RNF34_RFFL_HeH"/>
</dbReference>
<comment type="caution">
    <text evidence="9">The sequence shown here is derived from an EMBL/GenBank/DDBJ whole genome shotgun (WGS) entry which is preliminary data.</text>
</comment>
<evidence type="ECO:0000256" key="4">
    <source>
        <dbReference type="ARBA" id="ARBA00022833"/>
    </source>
</evidence>
<sequence>MGAGAVKEAGYSEDQTVLQESEVMSSCELCSVNFTLLKRKKLCSDCGKIYCSNCMSKQTIGRVTQRRCKHCQLLTSGNFTRGDLMALSTKDLRSFIMRRRIPMNNCREKADLVDLLLSTSNNSYYKREQAARHQHLIELEERRRQREAESGHWGSVESGHNAVPAMQQNSSNITSESQPTSLVPPTESASSDPSEELQQSQTVESSSVTVQLESVDNEPVLMEQESNLDNENTSTNPNSSSPDGDPVNNTKKLTRLKDMKDIKDIEALNVRQLKEILATNYVVYKGCCEKWELVERVKRLWIDRQKNIDKVNELEKVSEVSTANDESELCKICMDAVIDCVLLDCGHMVACTQCGKQMAECPMCRQYVVRVVHVFKA</sequence>
<dbReference type="InterPro" id="IPR000306">
    <property type="entry name" value="Znf_FYVE"/>
</dbReference>
<reference evidence="9" key="1">
    <citation type="journal article" date="2023" name="Mol. Biol. Evol.">
        <title>Third-Generation Sequencing Reveals the Adaptive Role of the Epigenome in Three Deep-Sea Polychaetes.</title>
        <authorList>
            <person name="Perez M."/>
            <person name="Aroh O."/>
            <person name="Sun Y."/>
            <person name="Lan Y."/>
            <person name="Juniper S.K."/>
            <person name="Young C.R."/>
            <person name="Angers B."/>
            <person name="Qian P.Y."/>
        </authorList>
    </citation>
    <scope>NUCLEOTIDE SEQUENCE</scope>
    <source>
        <strain evidence="9">P08H-3</strain>
    </source>
</reference>
<dbReference type="Gene3D" id="3.30.40.10">
    <property type="entry name" value="Zinc/RING finger domain, C3HC4 (zinc finger)"/>
    <property type="match status" value="1"/>
</dbReference>
<evidence type="ECO:0000256" key="2">
    <source>
        <dbReference type="ARBA" id="ARBA00022723"/>
    </source>
</evidence>
<dbReference type="CDD" id="cd15750">
    <property type="entry name" value="FYVE_CARP"/>
    <property type="match status" value="1"/>
</dbReference>
<dbReference type="GO" id="GO:0061630">
    <property type="term" value="F:ubiquitin protein ligase activity"/>
    <property type="evidence" value="ECO:0007669"/>
    <property type="project" value="TreeGrafter"/>
</dbReference>
<feature type="region of interest" description="Disordered" evidence="6">
    <location>
        <begin position="169"/>
        <end position="255"/>
    </location>
</feature>
<dbReference type="SUPFAM" id="SSF68906">
    <property type="entry name" value="SAP domain"/>
    <property type="match status" value="1"/>
</dbReference>
<dbReference type="SMART" id="SM00184">
    <property type="entry name" value="RING"/>
    <property type="match status" value="2"/>
</dbReference>
<dbReference type="InterPro" id="IPR051728">
    <property type="entry name" value="RING-FYVE_E3_ubiquitin-ligase"/>
</dbReference>
<feature type="compositionally biased region" description="Low complexity" evidence="6">
    <location>
        <begin position="229"/>
        <end position="249"/>
    </location>
</feature>
<organism evidence="9 10">
    <name type="scientific">Paralvinella palmiformis</name>
    <dbReference type="NCBI Taxonomy" id="53620"/>
    <lineage>
        <taxon>Eukaryota</taxon>
        <taxon>Metazoa</taxon>
        <taxon>Spiralia</taxon>
        <taxon>Lophotrochozoa</taxon>
        <taxon>Annelida</taxon>
        <taxon>Polychaeta</taxon>
        <taxon>Sedentaria</taxon>
        <taxon>Canalipalpata</taxon>
        <taxon>Terebellida</taxon>
        <taxon>Terebelliformia</taxon>
        <taxon>Alvinellidae</taxon>
        <taxon>Paralvinella</taxon>
    </lineage>
</organism>
<keyword evidence="3 5" id="KW-0863">Zinc-finger</keyword>
<dbReference type="Gene3D" id="1.10.720.140">
    <property type="match status" value="1"/>
</dbReference>
<dbReference type="Gene3D" id="1.10.720.30">
    <property type="entry name" value="SAP domain"/>
    <property type="match status" value="1"/>
</dbReference>
<dbReference type="CDD" id="cd16500">
    <property type="entry name" value="RING-HC_CARP"/>
    <property type="match status" value="1"/>
</dbReference>
<dbReference type="InterPro" id="IPR011011">
    <property type="entry name" value="Znf_FYVE_PHD"/>
</dbReference>
<dbReference type="Pfam" id="PF13920">
    <property type="entry name" value="zf-C3HC4_3"/>
    <property type="match status" value="1"/>
</dbReference>
<evidence type="ECO:0000256" key="5">
    <source>
        <dbReference type="PROSITE-ProRule" id="PRU00175"/>
    </source>
</evidence>
<evidence type="ECO:0000256" key="1">
    <source>
        <dbReference type="ARBA" id="ARBA00004202"/>
    </source>
</evidence>
<dbReference type="GO" id="GO:0008270">
    <property type="term" value="F:zinc ion binding"/>
    <property type="evidence" value="ECO:0007669"/>
    <property type="project" value="UniProtKB-KW"/>
</dbReference>
<evidence type="ECO:0000256" key="3">
    <source>
        <dbReference type="ARBA" id="ARBA00022771"/>
    </source>
</evidence>
<feature type="domain" description="FYVE-type" evidence="8">
    <location>
        <begin position="21"/>
        <end position="71"/>
    </location>
</feature>
<dbReference type="FunFam" id="3.30.40.10:FF:000110">
    <property type="entry name" value="E3 ubiquitin-protein ligase RNF34 isoform X1"/>
    <property type="match status" value="1"/>
</dbReference>
<evidence type="ECO:0000313" key="9">
    <source>
        <dbReference type="EMBL" id="KAK2163972.1"/>
    </source>
</evidence>
<dbReference type="PANTHER" id="PTHR14879">
    <property type="entry name" value="CASPASE REGULATOR, RING FINGER DOMAIN-CONTAINING"/>
    <property type="match status" value="1"/>
</dbReference>
<dbReference type="InterPro" id="IPR017455">
    <property type="entry name" value="Znf_FYVE-rel"/>
</dbReference>
<dbReference type="SMART" id="SM00064">
    <property type="entry name" value="FYVE"/>
    <property type="match status" value="1"/>
</dbReference>
<dbReference type="GO" id="GO:1902042">
    <property type="term" value="P:negative regulation of extrinsic apoptotic signaling pathway via death domain receptors"/>
    <property type="evidence" value="ECO:0007669"/>
    <property type="project" value="TreeGrafter"/>
</dbReference>